<dbReference type="AlphaFoldDB" id="A0A644YSN4"/>
<sequence length="42" mass="4895">MRRNADASNENHMQPREEVFRCQDSSCTIHAPFILMIDFAVL</sequence>
<reference evidence="1" key="1">
    <citation type="submission" date="2019-08" db="EMBL/GenBank/DDBJ databases">
        <authorList>
            <person name="Kucharzyk K."/>
            <person name="Murdoch R.W."/>
            <person name="Higgins S."/>
            <person name="Loffler F."/>
        </authorList>
    </citation>
    <scope>NUCLEOTIDE SEQUENCE</scope>
</reference>
<evidence type="ECO:0000313" key="1">
    <source>
        <dbReference type="EMBL" id="MPM31560.1"/>
    </source>
</evidence>
<comment type="caution">
    <text evidence="1">The sequence shown here is derived from an EMBL/GenBank/DDBJ whole genome shotgun (WGS) entry which is preliminary data.</text>
</comment>
<proteinExistence type="predicted"/>
<accession>A0A644YSN4</accession>
<organism evidence="1">
    <name type="scientific">bioreactor metagenome</name>
    <dbReference type="NCBI Taxonomy" id="1076179"/>
    <lineage>
        <taxon>unclassified sequences</taxon>
        <taxon>metagenomes</taxon>
        <taxon>ecological metagenomes</taxon>
    </lineage>
</organism>
<protein>
    <submittedName>
        <fullName evidence="1">Uncharacterized protein</fullName>
    </submittedName>
</protein>
<gene>
    <name evidence="1" type="ORF">SDC9_78116</name>
</gene>
<name>A0A644YSN4_9ZZZZ</name>
<dbReference type="EMBL" id="VSSQ01006109">
    <property type="protein sequence ID" value="MPM31560.1"/>
    <property type="molecule type" value="Genomic_DNA"/>
</dbReference>